<evidence type="ECO:0000256" key="5">
    <source>
        <dbReference type="SAM" id="MobiDB-lite"/>
    </source>
</evidence>
<dbReference type="AlphaFoldDB" id="C7ZRF0"/>
<keyword evidence="2" id="KW-0238">DNA-binding</keyword>
<dbReference type="STRING" id="660122.C7ZRF0"/>
<proteinExistence type="predicted"/>
<dbReference type="GO" id="GO:0000978">
    <property type="term" value="F:RNA polymerase II cis-regulatory region sequence-specific DNA binding"/>
    <property type="evidence" value="ECO:0007669"/>
    <property type="project" value="TreeGrafter"/>
</dbReference>
<dbReference type="InParanoid" id="C7ZRF0"/>
<dbReference type="RefSeq" id="XP_003039122.1">
    <property type="nucleotide sequence ID" value="XM_003039076.1"/>
</dbReference>
<dbReference type="VEuPathDB" id="FungiDB:NECHADRAFT_56692"/>
<dbReference type="GO" id="GO:0000981">
    <property type="term" value="F:DNA-binding transcription factor activity, RNA polymerase II-specific"/>
    <property type="evidence" value="ECO:0007669"/>
    <property type="project" value="TreeGrafter"/>
</dbReference>
<dbReference type="KEGG" id="nhe:NECHADRAFT_56692"/>
<evidence type="ECO:0000313" key="8">
    <source>
        <dbReference type="Proteomes" id="UP000005206"/>
    </source>
</evidence>
<dbReference type="eggNOG" id="ENOG502RJRW">
    <property type="taxonomic scope" value="Eukaryota"/>
</dbReference>
<dbReference type="OrthoDB" id="424974at2759"/>
<dbReference type="GO" id="GO:0008270">
    <property type="term" value="F:zinc ion binding"/>
    <property type="evidence" value="ECO:0007669"/>
    <property type="project" value="InterPro"/>
</dbReference>
<dbReference type="PANTHER" id="PTHR47424:SF3">
    <property type="entry name" value="REGULATORY PROTEIN GAL4"/>
    <property type="match status" value="1"/>
</dbReference>
<dbReference type="InterPro" id="IPR007219">
    <property type="entry name" value="XnlR_reg_dom"/>
</dbReference>
<dbReference type="GO" id="GO:0000435">
    <property type="term" value="P:positive regulation of transcription from RNA polymerase II promoter by galactose"/>
    <property type="evidence" value="ECO:0007669"/>
    <property type="project" value="TreeGrafter"/>
</dbReference>
<dbReference type="EMBL" id="GG699071">
    <property type="protein sequence ID" value="EEU33409.1"/>
    <property type="molecule type" value="Genomic_DNA"/>
</dbReference>
<feature type="domain" description="Xylanolytic transcriptional activator regulatory" evidence="6">
    <location>
        <begin position="40"/>
        <end position="200"/>
    </location>
</feature>
<reference evidence="7 8" key="1">
    <citation type="journal article" date="2009" name="PLoS Genet.">
        <title>The genome of Nectria haematococca: contribution of supernumerary chromosomes to gene expansion.</title>
        <authorList>
            <person name="Coleman J.J."/>
            <person name="Rounsley S.D."/>
            <person name="Rodriguez-Carres M."/>
            <person name="Kuo A."/>
            <person name="Wasmann C.C."/>
            <person name="Grimwood J."/>
            <person name="Schmutz J."/>
            <person name="Taga M."/>
            <person name="White G.J."/>
            <person name="Zhou S."/>
            <person name="Schwartz D.C."/>
            <person name="Freitag M."/>
            <person name="Ma L.J."/>
            <person name="Danchin E.G."/>
            <person name="Henrissat B."/>
            <person name="Coutinho P.M."/>
            <person name="Nelson D.R."/>
            <person name="Straney D."/>
            <person name="Napoli C.A."/>
            <person name="Barker B.M."/>
            <person name="Gribskov M."/>
            <person name="Rep M."/>
            <person name="Kroken S."/>
            <person name="Molnar I."/>
            <person name="Rensing C."/>
            <person name="Kennell J.C."/>
            <person name="Zamora J."/>
            <person name="Farman M.L."/>
            <person name="Selker E.U."/>
            <person name="Salamov A."/>
            <person name="Shapiro H."/>
            <person name="Pangilinan J."/>
            <person name="Lindquist E."/>
            <person name="Lamers C."/>
            <person name="Grigoriev I.V."/>
            <person name="Geiser D.M."/>
            <person name="Covert S.F."/>
            <person name="Temporini E."/>
            <person name="Vanetten H.D."/>
        </authorList>
    </citation>
    <scope>NUCLEOTIDE SEQUENCE [LARGE SCALE GENOMIC DNA]</scope>
    <source>
        <strain evidence="8">ATCC MYA-4622 / CBS 123669 / FGSC 9596 / NRRL 45880 / 77-13-4</strain>
    </source>
</reference>
<dbReference type="GO" id="GO:0005634">
    <property type="term" value="C:nucleus"/>
    <property type="evidence" value="ECO:0007669"/>
    <property type="project" value="TreeGrafter"/>
</dbReference>
<dbReference type="GO" id="GO:0006351">
    <property type="term" value="P:DNA-templated transcription"/>
    <property type="evidence" value="ECO:0007669"/>
    <property type="project" value="InterPro"/>
</dbReference>
<dbReference type="Proteomes" id="UP000005206">
    <property type="component" value="Unassembled WGS sequence"/>
</dbReference>
<keyword evidence="1" id="KW-0805">Transcription regulation</keyword>
<keyword evidence="4" id="KW-0539">Nucleus</keyword>
<feature type="compositionally biased region" description="Polar residues" evidence="5">
    <location>
        <begin position="1"/>
        <end position="16"/>
    </location>
</feature>
<dbReference type="OMA" id="IGCQRSE"/>
<keyword evidence="8" id="KW-1185">Reference proteome</keyword>
<dbReference type="Pfam" id="PF04082">
    <property type="entry name" value="Fungal_trans"/>
    <property type="match status" value="1"/>
</dbReference>
<evidence type="ECO:0000256" key="1">
    <source>
        <dbReference type="ARBA" id="ARBA00023015"/>
    </source>
</evidence>
<protein>
    <recommendedName>
        <fullName evidence="6">Xylanolytic transcriptional activator regulatory domain-containing protein</fullName>
    </recommendedName>
</protein>
<feature type="region of interest" description="Disordered" evidence="5">
    <location>
        <begin position="1"/>
        <end position="26"/>
    </location>
</feature>
<evidence type="ECO:0000259" key="6">
    <source>
        <dbReference type="Pfam" id="PF04082"/>
    </source>
</evidence>
<gene>
    <name evidence="7" type="ORF">NECHADRAFT_56692</name>
</gene>
<organism evidence="7 8">
    <name type="scientific">Fusarium vanettenii (strain ATCC MYA-4622 / CBS 123669 / FGSC 9596 / NRRL 45880 / 77-13-4)</name>
    <name type="common">Fusarium solani subsp. pisi</name>
    <dbReference type="NCBI Taxonomy" id="660122"/>
    <lineage>
        <taxon>Eukaryota</taxon>
        <taxon>Fungi</taxon>
        <taxon>Dikarya</taxon>
        <taxon>Ascomycota</taxon>
        <taxon>Pezizomycotina</taxon>
        <taxon>Sordariomycetes</taxon>
        <taxon>Hypocreomycetidae</taxon>
        <taxon>Hypocreales</taxon>
        <taxon>Nectriaceae</taxon>
        <taxon>Fusarium</taxon>
        <taxon>Fusarium solani species complex</taxon>
        <taxon>Fusarium vanettenii</taxon>
    </lineage>
</organism>
<evidence type="ECO:0000256" key="4">
    <source>
        <dbReference type="ARBA" id="ARBA00023242"/>
    </source>
</evidence>
<dbReference type="InterPro" id="IPR051127">
    <property type="entry name" value="Fungal_SecMet_Regulators"/>
</dbReference>
<dbReference type="GeneID" id="9666643"/>
<name>C7ZRF0_FUSV7</name>
<keyword evidence="3" id="KW-0804">Transcription</keyword>
<evidence type="ECO:0000256" key="2">
    <source>
        <dbReference type="ARBA" id="ARBA00023125"/>
    </source>
</evidence>
<dbReference type="HOGENOM" id="CLU_082154_1_0_1"/>
<evidence type="ECO:0000256" key="3">
    <source>
        <dbReference type="ARBA" id="ARBA00023163"/>
    </source>
</evidence>
<evidence type="ECO:0000313" key="7">
    <source>
        <dbReference type="EMBL" id="EEU33409.1"/>
    </source>
</evidence>
<dbReference type="PANTHER" id="PTHR47424">
    <property type="entry name" value="REGULATORY PROTEIN GAL4"/>
    <property type="match status" value="1"/>
</dbReference>
<accession>C7ZRF0</accession>
<sequence>MPSTDLTTPATHSLGQNGPPKRSPAGLDLLPIRRVSDSYLQSFWGIVHPVFPVLHKPTFTQFYQLFWEPADIERVDSTVDDPVMLAKLNLVLAIGCRFTESVDLDSRAIQADEFYQRARRLVPIDSLDAASLPIIQMLLLTAIHLQSTTYSSRCWNMVGLATRVAQSLGLHLNRGESETGNQLEREMRRRVWYTCVTLDR</sequence>
<dbReference type="CDD" id="cd12148">
    <property type="entry name" value="fungal_TF_MHR"/>
    <property type="match status" value="1"/>
</dbReference>